<evidence type="ECO:0000256" key="8">
    <source>
        <dbReference type="RuleBase" id="RU363084"/>
    </source>
</evidence>
<keyword evidence="6" id="KW-0175">Coiled coil</keyword>
<keyword evidence="5 8" id="KW-0698">rRNA processing</keyword>
<dbReference type="Pfam" id="PF03879">
    <property type="entry name" value="Cgr1"/>
    <property type="match status" value="1"/>
</dbReference>
<dbReference type="HOGENOM" id="CLU_125051_0_1_1"/>
<evidence type="ECO:0000256" key="5">
    <source>
        <dbReference type="ARBA" id="ARBA00022552"/>
    </source>
</evidence>
<evidence type="ECO:0000313" key="11">
    <source>
        <dbReference type="Proteomes" id="UP000000707"/>
    </source>
</evidence>
<dbReference type="EMBL" id="GL996528">
    <property type="protein sequence ID" value="EGV61090.1"/>
    <property type="molecule type" value="Genomic_DNA"/>
</dbReference>
<dbReference type="GO" id="GO:0005730">
    <property type="term" value="C:nucleolus"/>
    <property type="evidence" value="ECO:0007669"/>
    <property type="project" value="UniProtKB-SubCell"/>
</dbReference>
<dbReference type="Proteomes" id="UP000000707">
    <property type="component" value="Unassembled WGS sequence"/>
</dbReference>
<dbReference type="OrthoDB" id="3942380at2759"/>
<comment type="similarity">
    <text evidence="3 8">Belongs to the CGR1 family.</text>
</comment>
<dbReference type="EMBL" id="GL996528">
    <property type="protein sequence ID" value="EGV61089.1"/>
    <property type="molecule type" value="Genomic_DNA"/>
</dbReference>
<evidence type="ECO:0000256" key="4">
    <source>
        <dbReference type="ARBA" id="ARBA00022517"/>
    </source>
</evidence>
<evidence type="ECO:0000256" key="2">
    <source>
        <dbReference type="ARBA" id="ARBA00004604"/>
    </source>
</evidence>
<evidence type="ECO:0000256" key="6">
    <source>
        <dbReference type="ARBA" id="ARBA00023054"/>
    </source>
</evidence>
<name>G3BDJ2_CANTC</name>
<organism evidence="11">
    <name type="scientific">Candida tenuis (strain ATCC 10573 / BCRC 21748 / CBS 615 / JCM 9827 / NBRC 10315 / NRRL Y-1498 / VKM Y-70)</name>
    <name type="common">Yeast</name>
    <name type="synonym">Yamadazyma tenuis</name>
    <dbReference type="NCBI Taxonomy" id="590646"/>
    <lineage>
        <taxon>Eukaryota</taxon>
        <taxon>Fungi</taxon>
        <taxon>Dikarya</taxon>
        <taxon>Ascomycota</taxon>
        <taxon>Saccharomycotina</taxon>
        <taxon>Pichiomycetes</taxon>
        <taxon>Debaryomycetaceae</taxon>
        <taxon>Yamadazyma</taxon>
    </lineage>
</organism>
<reference evidence="10 11" key="1">
    <citation type="journal article" date="2011" name="Proc. Natl. Acad. Sci. U.S.A.">
        <title>Comparative genomics of xylose-fermenting fungi for enhanced biofuel production.</title>
        <authorList>
            <person name="Wohlbach D.J."/>
            <person name="Kuo A."/>
            <person name="Sato T.K."/>
            <person name="Potts K.M."/>
            <person name="Salamov A.A."/>
            <person name="LaButti K.M."/>
            <person name="Sun H."/>
            <person name="Clum A."/>
            <person name="Pangilinan J.L."/>
            <person name="Lindquist E.A."/>
            <person name="Lucas S."/>
            <person name="Lapidus A."/>
            <person name="Jin M."/>
            <person name="Gunawan C."/>
            <person name="Balan V."/>
            <person name="Dale B.E."/>
            <person name="Jeffries T.W."/>
            <person name="Zinkel R."/>
            <person name="Barry K.W."/>
            <person name="Grigoriev I.V."/>
            <person name="Gasch A.P."/>
        </authorList>
    </citation>
    <scope>NUCLEOTIDE SEQUENCE [LARGE SCALE GENOMIC DNA]</scope>
    <source>
        <strain evidence="10">ATCC 10573</strain>
        <strain evidence="11">ATCC 10573 / BCRC 21748 / CBS 615 / JCM 9827 / NBRC 10315 / NRRL Y-1498 / VKM Y-70</strain>
    </source>
</reference>
<proteinExistence type="inferred from homology"/>
<evidence type="ECO:0000313" key="10">
    <source>
        <dbReference type="EMBL" id="EGV61089.1"/>
    </source>
</evidence>
<dbReference type="AlphaFoldDB" id="G3BDJ2"/>
<comment type="subcellular location">
    <subcellularLocation>
        <location evidence="2 8">Nucleus</location>
        <location evidence="2 8">Nucleolus</location>
    </subcellularLocation>
</comment>
<protein>
    <recommendedName>
        <fullName evidence="8">rRNA-processing protein</fullName>
    </recommendedName>
</protein>
<feature type="region of interest" description="Disordered" evidence="9">
    <location>
        <begin position="86"/>
        <end position="111"/>
    </location>
</feature>
<evidence type="ECO:0000256" key="9">
    <source>
        <dbReference type="SAM" id="MobiDB-lite"/>
    </source>
</evidence>
<comment type="function">
    <text evidence="1 8">Involved in nucleolar integrity and required for processing of the pre-rRNA for the 60S ribosome subunit.</text>
</comment>
<dbReference type="STRING" id="590646.G3BDJ2"/>
<accession>G3BDJ2</accession>
<dbReference type="eggNOG" id="ENOG502S7VB">
    <property type="taxonomic scope" value="Eukaryota"/>
</dbReference>
<evidence type="ECO:0000256" key="7">
    <source>
        <dbReference type="ARBA" id="ARBA00023242"/>
    </source>
</evidence>
<feature type="compositionally biased region" description="Basic residues" evidence="9">
    <location>
        <begin position="89"/>
        <end position="104"/>
    </location>
</feature>
<dbReference type="InterPro" id="IPR005579">
    <property type="entry name" value="Cgr1-like"/>
</dbReference>
<dbReference type="GO" id="GO:0006364">
    <property type="term" value="P:rRNA processing"/>
    <property type="evidence" value="ECO:0007669"/>
    <property type="project" value="UniProtKB-UniRule"/>
</dbReference>
<keyword evidence="11" id="KW-1185">Reference proteome</keyword>
<keyword evidence="7 8" id="KW-0539">Nucleus</keyword>
<gene>
    <name evidence="10" type="ORF">CANTEDRAFT_116362</name>
</gene>
<sequence length="111" mass="13448">MKDPSKGSRVNGKSWKDEKGAFRVKSLGVTKQTAFTKRNAKRLQEDQYKTRLKDLKQEKEDAQKARITELKRRRELQAEKERYEMMATKMHKRKVERLKRKEKRNKLLKER</sequence>
<evidence type="ECO:0000256" key="3">
    <source>
        <dbReference type="ARBA" id="ARBA00007869"/>
    </source>
</evidence>
<evidence type="ECO:0000256" key="1">
    <source>
        <dbReference type="ARBA" id="ARBA00004090"/>
    </source>
</evidence>
<keyword evidence="4 8" id="KW-0690">Ribosome biogenesis</keyword>